<dbReference type="PANTHER" id="PTHR36842:SF1">
    <property type="entry name" value="PROTEIN TOLB"/>
    <property type="match status" value="1"/>
</dbReference>
<dbReference type="PANTHER" id="PTHR36842">
    <property type="entry name" value="PROTEIN TOLB HOMOLOG"/>
    <property type="match status" value="1"/>
</dbReference>
<comment type="similarity">
    <text evidence="1">Belongs to the TolB family.</text>
</comment>
<keyword evidence="3" id="KW-1185">Reference proteome</keyword>
<dbReference type="Proteomes" id="UP001257277">
    <property type="component" value="Unassembled WGS sequence"/>
</dbReference>
<gene>
    <name evidence="2" type="ORF">RQM59_10450</name>
</gene>
<evidence type="ECO:0000313" key="3">
    <source>
        <dbReference type="Proteomes" id="UP001257277"/>
    </source>
</evidence>
<evidence type="ECO:0000313" key="2">
    <source>
        <dbReference type="EMBL" id="MDT7832800.1"/>
    </source>
</evidence>
<dbReference type="Gene3D" id="2.120.10.30">
    <property type="entry name" value="TolB, C-terminal domain"/>
    <property type="match status" value="2"/>
</dbReference>
<dbReference type="Gene3D" id="2.120.10.60">
    <property type="entry name" value="Tricorn protease N-terminal domain"/>
    <property type="match status" value="1"/>
</dbReference>
<proteinExistence type="inferred from homology"/>
<dbReference type="Pfam" id="PF07676">
    <property type="entry name" value="PD40"/>
    <property type="match status" value="4"/>
</dbReference>
<comment type="caution">
    <text evidence="2">The sequence shown here is derived from an EMBL/GenBank/DDBJ whole genome shotgun (WGS) entry which is preliminary data.</text>
</comment>
<dbReference type="SUPFAM" id="SSF69304">
    <property type="entry name" value="Tricorn protease N-terminal domain"/>
    <property type="match status" value="1"/>
</dbReference>
<protein>
    <submittedName>
        <fullName evidence="2">DUF5050 domain-containing protein</fullName>
    </submittedName>
</protein>
<dbReference type="InterPro" id="IPR011042">
    <property type="entry name" value="6-blade_b-propeller_TolB-like"/>
</dbReference>
<accession>A0ABU3LGL9</accession>
<sequence length="290" mass="33660">MKILHWLLFILVLLCISTTIHSQEYQILFTKQINGSDQLFTLDSYGTLKQITKHPRKDSSPVISPSGSHIIFTSERVGWWKIWSMDIKKNSFKQLTNSNAATYNPSWSPNGKKIVFVSSKSGNSDIYIMDKRGQKQKRITRSKKTDTMPMWGNDNFIYYSSEIDGIYQIVKIKPDGSGRHIITTGTSNKFAPQLSKDKKKILYYGDKDGNLEIYVYDILDKKTTRITKNPLMDIRPKWSFDDTKIVFERGNKRNNQHIYIMNADGSNQKKLTNRNYNYAPSFIPIKFKIE</sequence>
<reference evidence="2 3" key="1">
    <citation type="submission" date="2023-09" db="EMBL/GenBank/DDBJ databases">
        <title>Novel taxa isolated from Blanes Bay.</title>
        <authorList>
            <person name="Rey-Velasco X."/>
            <person name="Lucena T."/>
        </authorList>
    </citation>
    <scope>NUCLEOTIDE SEQUENCE [LARGE SCALE GENOMIC DNA]</scope>
    <source>
        <strain evidence="2 3">S356</strain>
    </source>
</reference>
<evidence type="ECO:0000256" key="1">
    <source>
        <dbReference type="ARBA" id="ARBA00009820"/>
    </source>
</evidence>
<name>A0ABU3LGL9_9FLAO</name>
<dbReference type="EMBL" id="JAVTTO010000004">
    <property type="protein sequence ID" value="MDT7832800.1"/>
    <property type="molecule type" value="Genomic_DNA"/>
</dbReference>
<dbReference type="RefSeq" id="WP_349242053.1">
    <property type="nucleotide sequence ID" value="NZ_JAVTTO010000004.1"/>
</dbReference>
<organism evidence="2 3">
    <name type="scientific">Asprobacillus argus</name>
    <dbReference type="NCBI Taxonomy" id="3076534"/>
    <lineage>
        <taxon>Bacteria</taxon>
        <taxon>Pseudomonadati</taxon>
        <taxon>Bacteroidota</taxon>
        <taxon>Flavobacteriia</taxon>
        <taxon>Flavobacteriales</taxon>
        <taxon>Flavobacteriaceae</taxon>
        <taxon>Asprobacillus</taxon>
    </lineage>
</organism>
<dbReference type="InterPro" id="IPR011659">
    <property type="entry name" value="WD40"/>
</dbReference>